<gene>
    <name evidence="1" type="ORF">THIOM_001448</name>
</gene>
<reference evidence="1 2" key="1">
    <citation type="submission" date="2016-05" db="EMBL/GenBank/DDBJ databases">
        <title>Single-cell genome of chain-forming Candidatus Thiomargarita nelsonii and comparison to other large sulfur-oxidizing bacteria.</title>
        <authorList>
            <person name="Winkel M."/>
            <person name="Salman V."/>
            <person name="Woyke T."/>
            <person name="Schulz-Vogt H."/>
            <person name="Richter M."/>
            <person name="Flood B."/>
            <person name="Bailey J."/>
            <person name="Amann R."/>
            <person name="Mussmann M."/>
        </authorList>
    </citation>
    <scope>NUCLEOTIDE SEQUENCE [LARGE SCALE GENOMIC DNA]</scope>
    <source>
        <strain evidence="1 2">THI036</strain>
    </source>
</reference>
<protein>
    <submittedName>
        <fullName evidence="1">Cytochrome c, class II</fullName>
    </submittedName>
</protein>
<dbReference type="GO" id="GO:0005506">
    <property type="term" value="F:iron ion binding"/>
    <property type="evidence" value="ECO:0007669"/>
    <property type="project" value="InterPro"/>
</dbReference>
<dbReference type="InterPro" id="IPR010980">
    <property type="entry name" value="Cyt_c/b562"/>
</dbReference>
<dbReference type="Gene3D" id="1.20.120.10">
    <property type="entry name" value="Cytochrome c/b562"/>
    <property type="match status" value="1"/>
</dbReference>
<dbReference type="Proteomes" id="UP000076962">
    <property type="component" value="Unassembled WGS sequence"/>
</dbReference>
<dbReference type="GO" id="GO:0020037">
    <property type="term" value="F:heme binding"/>
    <property type="evidence" value="ECO:0007669"/>
    <property type="project" value="InterPro"/>
</dbReference>
<dbReference type="InterPro" id="IPR002321">
    <property type="entry name" value="Cyt_c_II"/>
</dbReference>
<dbReference type="AlphaFoldDB" id="A0A176S476"/>
<sequence length="201" mass="23195">MHSHARRAWEREKKIASRIMQNNGKFKRMIFKRKGLSRWYSRLFSMLCFLVIASLASTSCTSSANKDHKALSENSEKASKHALSNQALQKIMNELNDLFFEQIPTELELDRLRSRYALRIAENTTQSLSTIEEMLQLEKKFELSQAESQRFRELTKQLQSQAQALERVAMAGQTEAISPALGHLIGICNTCHQEFHQIYSE</sequence>
<dbReference type="Pfam" id="PF01322">
    <property type="entry name" value="Cytochrom_C_2"/>
    <property type="match status" value="1"/>
</dbReference>
<evidence type="ECO:0000313" key="1">
    <source>
        <dbReference type="EMBL" id="OAD22737.1"/>
    </source>
</evidence>
<organism evidence="1 2">
    <name type="scientific">Candidatus Thiomargarita nelsonii</name>
    <dbReference type="NCBI Taxonomy" id="1003181"/>
    <lineage>
        <taxon>Bacteria</taxon>
        <taxon>Pseudomonadati</taxon>
        <taxon>Pseudomonadota</taxon>
        <taxon>Gammaproteobacteria</taxon>
        <taxon>Thiotrichales</taxon>
        <taxon>Thiotrichaceae</taxon>
        <taxon>Thiomargarita</taxon>
    </lineage>
</organism>
<dbReference type="PROSITE" id="PS51009">
    <property type="entry name" value="CYTCII"/>
    <property type="match status" value="1"/>
</dbReference>
<dbReference type="GO" id="GO:0009055">
    <property type="term" value="F:electron transfer activity"/>
    <property type="evidence" value="ECO:0007669"/>
    <property type="project" value="InterPro"/>
</dbReference>
<keyword evidence="2" id="KW-1185">Reference proteome</keyword>
<dbReference type="SUPFAM" id="SSF47175">
    <property type="entry name" value="Cytochromes"/>
    <property type="match status" value="1"/>
</dbReference>
<name>A0A176S476_9GAMM</name>
<dbReference type="EMBL" id="LUTY01000770">
    <property type="protein sequence ID" value="OAD22737.1"/>
    <property type="molecule type" value="Genomic_DNA"/>
</dbReference>
<evidence type="ECO:0000313" key="2">
    <source>
        <dbReference type="Proteomes" id="UP000076962"/>
    </source>
</evidence>
<proteinExistence type="predicted"/>
<dbReference type="GO" id="GO:0022900">
    <property type="term" value="P:electron transport chain"/>
    <property type="evidence" value="ECO:0007669"/>
    <property type="project" value="InterPro"/>
</dbReference>
<comment type="caution">
    <text evidence="1">The sequence shown here is derived from an EMBL/GenBank/DDBJ whole genome shotgun (WGS) entry which is preliminary data.</text>
</comment>
<accession>A0A176S476</accession>